<evidence type="ECO:0000256" key="5">
    <source>
        <dbReference type="ARBA" id="ARBA00022777"/>
    </source>
</evidence>
<feature type="domain" description="Response regulatory" evidence="10">
    <location>
        <begin position="938"/>
        <end position="1048"/>
    </location>
</feature>
<dbReference type="SMART" id="SM00448">
    <property type="entry name" value="REC"/>
    <property type="match status" value="1"/>
</dbReference>
<dbReference type="SUPFAM" id="SSF55785">
    <property type="entry name" value="PYP-like sensor domain (PAS domain)"/>
    <property type="match status" value="4"/>
</dbReference>
<dbReference type="Gene3D" id="3.30.450.20">
    <property type="entry name" value="PAS domain"/>
    <property type="match status" value="4"/>
</dbReference>
<dbReference type="Proteomes" id="UP000218332">
    <property type="component" value="Unassembled WGS sequence"/>
</dbReference>
<dbReference type="InterPro" id="IPR011006">
    <property type="entry name" value="CheY-like_superfamily"/>
</dbReference>
<dbReference type="SUPFAM" id="SSF55874">
    <property type="entry name" value="ATPase domain of HSP90 chaperone/DNA topoisomerase II/histidine kinase"/>
    <property type="match status" value="1"/>
</dbReference>
<dbReference type="Gene3D" id="3.30.565.10">
    <property type="entry name" value="Histidine kinase-like ATPase, C-terminal domain"/>
    <property type="match status" value="1"/>
</dbReference>
<dbReference type="GO" id="GO:0005886">
    <property type="term" value="C:plasma membrane"/>
    <property type="evidence" value="ECO:0007669"/>
    <property type="project" value="UniProtKB-ARBA"/>
</dbReference>
<dbReference type="SMART" id="SM00086">
    <property type="entry name" value="PAC"/>
    <property type="match status" value="4"/>
</dbReference>
<dbReference type="Pfam" id="PF13426">
    <property type="entry name" value="PAS_9"/>
    <property type="match status" value="1"/>
</dbReference>
<dbReference type="InterPro" id="IPR003018">
    <property type="entry name" value="GAF"/>
</dbReference>
<keyword evidence="5" id="KW-0418">Kinase</keyword>
<dbReference type="EMBL" id="NMPM01000036">
    <property type="protein sequence ID" value="PAV26168.1"/>
    <property type="molecule type" value="Genomic_DNA"/>
</dbReference>
<proteinExistence type="predicted"/>
<evidence type="ECO:0000256" key="7">
    <source>
        <dbReference type="ARBA" id="ARBA00023136"/>
    </source>
</evidence>
<dbReference type="Pfam" id="PF01590">
    <property type="entry name" value="GAF"/>
    <property type="match status" value="1"/>
</dbReference>
<feature type="domain" description="PAS" evidence="11">
    <location>
        <begin position="450"/>
        <end position="520"/>
    </location>
</feature>
<dbReference type="Pfam" id="PF08448">
    <property type="entry name" value="PAS_4"/>
    <property type="match status" value="1"/>
</dbReference>
<dbReference type="RefSeq" id="WP_095610794.1">
    <property type="nucleotide sequence ID" value="NZ_NMPM01000036.1"/>
</dbReference>
<dbReference type="Gene3D" id="3.30.450.40">
    <property type="match status" value="1"/>
</dbReference>
<evidence type="ECO:0000313" key="14">
    <source>
        <dbReference type="Proteomes" id="UP000218332"/>
    </source>
</evidence>
<dbReference type="InterPro" id="IPR036890">
    <property type="entry name" value="HATPase_C_sf"/>
</dbReference>
<dbReference type="SUPFAM" id="SSF47384">
    <property type="entry name" value="Homodimeric domain of signal transducing histidine kinase"/>
    <property type="match status" value="1"/>
</dbReference>
<feature type="domain" description="PAC" evidence="12">
    <location>
        <begin position="524"/>
        <end position="576"/>
    </location>
</feature>
<comment type="caution">
    <text evidence="13">The sequence shown here is derived from an EMBL/GenBank/DDBJ whole genome shotgun (WGS) entry which is preliminary data.</text>
</comment>
<dbReference type="PROSITE" id="PS50109">
    <property type="entry name" value="HIS_KIN"/>
    <property type="match status" value="1"/>
</dbReference>
<dbReference type="InterPro" id="IPR003661">
    <property type="entry name" value="HisK_dim/P_dom"/>
</dbReference>
<dbReference type="AlphaFoldDB" id="A0A2A2I442"/>
<dbReference type="InterPro" id="IPR035965">
    <property type="entry name" value="PAS-like_dom_sf"/>
</dbReference>
<dbReference type="SUPFAM" id="SSF52172">
    <property type="entry name" value="CheY-like"/>
    <property type="match status" value="1"/>
</dbReference>
<evidence type="ECO:0000313" key="13">
    <source>
        <dbReference type="EMBL" id="PAV26168.1"/>
    </source>
</evidence>
<evidence type="ECO:0000256" key="3">
    <source>
        <dbReference type="ARBA" id="ARBA00022553"/>
    </source>
</evidence>
<dbReference type="InterPro" id="IPR003594">
    <property type="entry name" value="HATPase_dom"/>
</dbReference>
<dbReference type="PROSITE" id="PS50112">
    <property type="entry name" value="PAS"/>
    <property type="match status" value="2"/>
</dbReference>
<dbReference type="SUPFAM" id="SSF55781">
    <property type="entry name" value="GAF domain-like"/>
    <property type="match status" value="1"/>
</dbReference>
<evidence type="ECO:0000259" key="10">
    <source>
        <dbReference type="PROSITE" id="PS50110"/>
    </source>
</evidence>
<evidence type="ECO:0000256" key="1">
    <source>
        <dbReference type="ARBA" id="ARBA00000085"/>
    </source>
</evidence>
<evidence type="ECO:0000256" key="2">
    <source>
        <dbReference type="ARBA" id="ARBA00012438"/>
    </source>
</evidence>
<keyword evidence="3 8" id="KW-0597">Phosphoprotein</keyword>
<dbReference type="Gene3D" id="3.40.50.2300">
    <property type="match status" value="1"/>
</dbReference>
<dbReference type="NCBIfam" id="TIGR00229">
    <property type="entry name" value="sensory_box"/>
    <property type="match status" value="3"/>
</dbReference>
<evidence type="ECO:0000259" key="12">
    <source>
        <dbReference type="PROSITE" id="PS50113"/>
    </source>
</evidence>
<dbReference type="FunFam" id="3.30.565.10:FF:000006">
    <property type="entry name" value="Sensor histidine kinase WalK"/>
    <property type="match status" value="1"/>
</dbReference>
<feature type="domain" description="Histidine kinase" evidence="9">
    <location>
        <begin position="708"/>
        <end position="927"/>
    </location>
</feature>
<name>A0A2A2I442_9GAMM</name>
<dbReference type="PANTHER" id="PTHR43047">
    <property type="entry name" value="TWO-COMPONENT HISTIDINE PROTEIN KINASE"/>
    <property type="match status" value="1"/>
</dbReference>
<keyword evidence="4" id="KW-0808">Transferase</keyword>
<evidence type="ECO:0000256" key="8">
    <source>
        <dbReference type="PROSITE-ProRule" id="PRU00169"/>
    </source>
</evidence>
<evidence type="ECO:0000259" key="9">
    <source>
        <dbReference type="PROSITE" id="PS50109"/>
    </source>
</evidence>
<dbReference type="InterPro" id="IPR036097">
    <property type="entry name" value="HisK_dim/P_sf"/>
</dbReference>
<dbReference type="PROSITE" id="PS50110">
    <property type="entry name" value="RESPONSE_REGULATORY"/>
    <property type="match status" value="1"/>
</dbReference>
<dbReference type="PROSITE" id="PS50113">
    <property type="entry name" value="PAC"/>
    <property type="match status" value="2"/>
</dbReference>
<evidence type="ECO:0000256" key="6">
    <source>
        <dbReference type="ARBA" id="ARBA00023012"/>
    </source>
</evidence>
<dbReference type="InterPro" id="IPR005467">
    <property type="entry name" value="His_kinase_dom"/>
</dbReference>
<dbReference type="FunFam" id="1.10.287.130:FF:000001">
    <property type="entry name" value="Two-component sensor histidine kinase"/>
    <property type="match status" value="1"/>
</dbReference>
<keyword evidence="14" id="KW-1185">Reference proteome</keyword>
<dbReference type="Pfam" id="PF13188">
    <property type="entry name" value="PAS_8"/>
    <property type="match status" value="1"/>
</dbReference>
<dbReference type="InterPro" id="IPR004358">
    <property type="entry name" value="Sig_transdc_His_kin-like_C"/>
</dbReference>
<dbReference type="InterPro" id="IPR000014">
    <property type="entry name" value="PAS"/>
</dbReference>
<accession>A0A2A2I442</accession>
<dbReference type="SMART" id="SM00387">
    <property type="entry name" value="HATPase_c"/>
    <property type="match status" value="1"/>
</dbReference>
<sequence>MTGKRFQPAPLPNDEQSRLQALDALAILDTAPEPQFTDLVHIASQLCGTPIALVSLVDSDRQWFKATCGLDAQQTGRDESFCAHAIHDTSILEVCDTQEDDRFADNPLVTGPPRIRYYAGAPLLGQSGHAYGTLCVIDTRPRNALDRGQRESLERLARLTVNRLEEWSRQQQADVNARTLSVLLESMPDATVSCDSEGNLAQFNRKAREWHGVDPRALPPEQWTQHFGLYEPDGETPLATGQIPLARAWRGEQVRNAEIVIRSQGQPPRVVLCNGERLEDNGGQLLGAVVTMSDITALRRTYSDLNETRAYLQSVIDSSVGVAIIATDTEGVITLFNPGAETLLGYSADELVGVHTPAIFHWAPEVEERAARLSEELDVPINGFDAFVEKARRGTPETLTWTYVRKNGEHRRVRLSVSAMKDETGRINGFLGMAVDITERLRAEKAARLATERFSEAFNSAALGMALVSLKGGWLDVNEALTNLFGYSREELLATDFQSLTHPEDLDSDLALLRDLLDGRINRYQIKKRYYRQDGSIMHALLSVGLVTDDKGAPLHFVSQIQDVSSEHHAVEELEANRRFLQKLFDSLVDAVLVLDADTTIISHNQAAAELFELPADAVGSSLNTRLPELTDRLTAEEANPAEDKTHESLLARWDTTLTLAGKPPTPLELSLSRVRGQYDPLHGWVLVARDLTESQRNEQLKNEFVSTVSHELRTPLASISGSLRLITGGAAGEVPERMAKMLRIAEQNSHRLIQLVNDLLDLNKLAAGEMELRFEDIELGPAIEQAIEQMQNFAAPYEVTLNRTGSPLGQVHVDPDRLQQILANLISNACKHSPRGSEVTIHCESNMEGSALVSVIDQGPGIPASFRSRIFERFAQADASDSRAKGGTGLGLAVTRELVERMGGVIGFESREGEGARFWFRFPRAKVASISSTGKARILHVEDDNDLATVVAAQLAPWCAVERAVSLRQAHECLRQASFDLILLDLKLDDGSGIDLWESLHRAQPEVPVVILSGYDVPRRVACRVAAVVNKASVTPGEIEKRVVDLIQSTNSQPKTE</sequence>
<dbReference type="CDD" id="cd00082">
    <property type="entry name" value="HisKA"/>
    <property type="match status" value="1"/>
</dbReference>
<dbReference type="SMART" id="SM00091">
    <property type="entry name" value="PAS"/>
    <property type="match status" value="4"/>
</dbReference>
<dbReference type="GO" id="GO:0009927">
    <property type="term" value="F:histidine phosphotransfer kinase activity"/>
    <property type="evidence" value="ECO:0007669"/>
    <property type="project" value="TreeGrafter"/>
</dbReference>
<keyword evidence="7" id="KW-0472">Membrane</keyword>
<comment type="catalytic activity">
    <reaction evidence="1">
        <text>ATP + protein L-histidine = ADP + protein N-phospho-L-histidine.</text>
        <dbReference type="EC" id="2.7.13.3"/>
    </reaction>
</comment>
<keyword evidence="6" id="KW-0902">Two-component regulatory system</keyword>
<feature type="domain" description="PAC" evidence="12">
    <location>
        <begin position="397"/>
        <end position="449"/>
    </location>
</feature>
<gene>
    <name evidence="13" type="ORF">CF392_07255</name>
</gene>
<dbReference type="EC" id="2.7.13.3" evidence="2"/>
<dbReference type="Pfam" id="PF02518">
    <property type="entry name" value="HATPase_c"/>
    <property type="match status" value="1"/>
</dbReference>
<feature type="modified residue" description="4-aspartylphosphate" evidence="8">
    <location>
        <position position="986"/>
    </location>
</feature>
<dbReference type="PRINTS" id="PR00344">
    <property type="entry name" value="BCTRLSENSOR"/>
</dbReference>
<dbReference type="CDD" id="cd00130">
    <property type="entry name" value="PAS"/>
    <property type="match status" value="3"/>
</dbReference>
<dbReference type="InterPro" id="IPR013655">
    <property type="entry name" value="PAS_fold_3"/>
</dbReference>
<dbReference type="Pfam" id="PF00512">
    <property type="entry name" value="HisKA"/>
    <property type="match status" value="1"/>
</dbReference>
<evidence type="ECO:0000259" key="11">
    <source>
        <dbReference type="PROSITE" id="PS50112"/>
    </source>
</evidence>
<dbReference type="InterPro" id="IPR029016">
    <property type="entry name" value="GAF-like_dom_sf"/>
</dbReference>
<dbReference type="InterPro" id="IPR013656">
    <property type="entry name" value="PAS_4"/>
</dbReference>
<dbReference type="Pfam" id="PF00072">
    <property type="entry name" value="Response_reg"/>
    <property type="match status" value="1"/>
</dbReference>
<feature type="domain" description="PAS" evidence="11">
    <location>
        <begin position="308"/>
        <end position="353"/>
    </location>
</feature>
<dbReference type="InterPro" id="IPR001610">
    <property type="entry name" value="PAC"/>
</dbReference>
<dbReference type="InterPro" id="IPR000700">
    <property type="entry name" value="PAS-assoc_C"/>
</dbReference>
<organism evidence="13 14">
    <name type="scientific">Tamilnaduibacter salinus</name>
    <dbReference type="NCBI Taxonomy" id="1484056"/>
    <lineage>
        <taxon>Bacteria</taxon>
        <taxon>Pseudomonadati</taxon>
        <taxon>Pseudomonadota</taxon>
        <taxon>Gammaproteobacteria</taxon>
        <taxon>Pseudomonadales</taxon>
        <taxon>Marinobacteraceae</taxon>
        <taxon>Tamilnaduibacter</taxon>
    </lineage>
</organism>
<dbReference type="PANTHER" id="PTHR43047:SF72">
    <property type="entry name" value="OSMOSENSING HISTIDINE PROTEIN KINASE SLN1"/>
    <property type="match status" value="1"/>
</dbReference>
<dbReference type="CDD" id="cd16922">
    <property type="entry name" value="HATPase_EvgS-ArcB-TorS-like"/>
    <property type="match status" value="1"/>
</dbReference>
<protein>
    <recommendedName>
        <fullName evidence="2">histidine kinase</fullName>
        <ecNumber evidence="2">2.7.13.3</ecNumber>
    </recommendedName>
</protein>
<dbReference type="Pfam" id="PF08447">
    <property type="entry name" value="PAS_3"/>
    <property type="match status" value="1"/>
</dbReference>
<evidence type="ECO:0000256" key="4">
    <source>
        <dbReference type="ARBA" id="ARBA00022679"/>
    </source>
</evidence>
<dbReference type="Gene3D" id="1.10.287.130">
    <property type="match status" value="1"/>
</dbReference>
<dbReference type="GO" id="GO:0000155">
    <property type="term" value="F:phosphorelay sensor kinase activity"/>
    <property type="evidence" value="ECO:0007669"/>
    <property type="project" value="InterPro"/>
</dbReference>
<dbReference type="InterPro" id="IPR001789">
    <property type="entry name" value="Sig_transdc_resp-reg_receiver"/>
</dbReference>
<dbReference type="SMART" id="SM00388">
    <property type="entry name" value="HisKA"/>
    <property type="match status" value="1"/>
</dbReference>
<reference evidence="13 14" key="1">
    <citation type="submission" date="2017-07" db="EMBL/GenBank/DDBJ databases">
        <title>Tamlnaduibacter salinus (Mi-7) genome sequencing.</title>
        <authorList>
            <person name="Verma A."/>
            <person name="Krishnamurthi S."/>
        </authorList>
    </citation>
    <scope>NUCLEOTIDE SEQUENCE [LARGE SCALE GENOMIC DNA]</scope>
    <source>
        <strain evidence="13 14">Mi-7</strain>
    </source>
</reference>